<dbReference type="STRING" id="756272.Plabr_1881"/>
<dbReference type="Gene3D" id="1.10.3720.10">
    <property type="entry name" value="MetI-like"/>
    <property type="match status" value="1"/>
</dbReference>
<evidence type="ECO:0000256" key="3">
    <source>
        <dbReference type="ARBA" id="ARBA00022475"/>
    </source>
</evidence>
<dbReference type="GO" id="GO:0005886">
    <property type="term" value="C:plasma membrane"/>
    <property type="evidence" value="ECO:0007669"/>
    <property type="project" value="UniProtKB-SubCell"/>
</dbReference>
<feature type="transmembrane region" description="Helical" evidence="7">
    <location>
        <begin position="12"/>
        <end position="32"/>
    </location>
</feature>
<dbReference type="Proteomes" id="UP000006860">
    <property type="component" value="Chromosome"/>
</dbReference>
<gene>
    <name evidence="9" type="ordered locus">Plabr_1881</name>
</gene>
<dbReference type="EMBL" id="CP002546">
    <property type="protein sequence ID" value="ADY59490.1"/>
    <property type="molecule type" value="Genomic_DNA"/>
</dbReference>
<dbReference type="InterPro" id="IPR035906">
    <property type="entry name" value="MetI-like_sf"/>
</dbReference>
<proteinExistence type="inferred from homology"/>
<comment type="subcellular location">
    <subcellularLocation>
        <location evidence="1 7">Cell membrane</location>
        <topology evidence="1 7">Multi-pass membrane protein</topology>
    </subcellularLocation>
</comment>
<reference evidence="10" key="1">
    <citation type="submission" date="2011-02" db="EMBL/GenBank/DDBJ databases">
        <title>The complete genome of Planctomyces brasiliensis DSM 5305.</title>
        <authorList>
            <person name="Lucas S."/>
            <person name="Copeland A."/>
            <person name="Lapidus A."/>
            <person name="Bruce D."/>
            <person name="Goodwin L."/>
            <person name="Pitluck S."/>
            <person name="Kyrpides N."/>
            <person name="Mavromatis K."/>
            <person name="Pagani I."/>
            <person name="Ivanova N."/>
            <person name="Ovchinnikova G."/>
            <person name="Lu M."/>
            <person name="Detter J.C."/>
            <person name="Han C."/>
            <person name="Land M."/>
            <person name="Hauser L."/>
            <person name="Markowitz V."/>
            <person name="Cheng J.-F."/>
            <person name="Hugenholtz P."/>
            <person name="Woyke T."/>
            <person name="Wu D."/>
            <person name="Tindall B."/>
            <person name="Pomrenke H.G."/>
            <person name="Brambilla E."/>
            <person name="Klenk H.-P."/>
            <person name="Eisen J.A."/>
        </authorList>
    </citation>
    <scope>NUCLEOTIDE SEQUENCE [LARGE SCALE GENOMIC DNA]</scope>
    <source>
        <strain evidence="10">ATCC 49424 / DSM 5305 / JCM 21570 / NBRC 103401 / IFAM 1448</strain>
    </source>
</reference>
<dbReference type="eggNOG" id="COG0600">
    <property type="taxonomic scope" value="Bacteria"/>
</dbReference>
<dbReference type="RefSeq" id="WP_013628217.1">
    <property type="nucleotide sequence ID" value="NC_015174.1"/>
</dbReference>
<name>F0SH05_RUBBR</name>
<dbReference type="Pfam" id="PF00528">
    <property type="entry name" value="BPD_transp_1"/>
    <property type="match status" value="1"/>
</dbReference>
<dbReference type="HOGENOM" id="CLU_046113_2_1_0"/>
<dbReference type="GO" id="GO:0055085">
    <property type="term" value="P:transmembrane transport"/>
    <property type="evidence" value="ECO:0007669"/>
    <property type="project" value="InterPro"/>
</dbReference>
<dbReference type="PROSITE" id="PS50928">
    <property type="entry name" value="ABC_TM1"/>
    <property type="match status" value="1"/>
</dbReference>
<dbReference type="AlphaFoldDB" id="F0SH05"/>
<organism evidence="9 10">
    <name type="scientific">Rubinisphaera brasiliensis (strain ATCC 49424 / DSM 5305 / JCM 21570 / IAM 15109 / NBRC 103401 / IFAM 1448)</name>
    <name type="common">Planctomyces brasiliensis</name>
    <dbReference type="NCBI Taxonomy" id="756272"/>
    <lineage>
        <taxon>Bacteria</taxon>
        <taxon>Pseudomonadati</taxon>
        <taxon>Planctomycetota</taxon>
        <taxon>Planctomycetia</taxon>
        <taxon>Planctomycetales</taxon>
        <taxon>Planctomycetaceae</taxon>
        <taxon>Rubinisphaera</taxon>
    </lineage>
</organism>
<feature type="transmembrane region" description="Helical" evidence="7">
    <location>
        <begin position="64"/>
        <end position="86"/>
    </location>
</feature>
<feature type="domain" description="ABC transmembrane type-1" evidence="8">
    <location>
        <begin position="60"/>
        <end position="244"/>
    </location>
</feature>
<evidence type="ECO:0000256" key="5">
    <source>
        <dbReference type="ARBA" id="ARBA00022989"/>
    </source>
</evidence>
<comment type="similarity">
    <text evidence="7">Belongs to the binding-protein-dependent transport system permease family.</text>
</comment>
<evidence type="ECO:0000256" key="6">
    <source>
        <dbReference type="ARBA" id="ARBA00023136"/>
    </source>
</evidence>
<dbReference type="KEGG" id="pbs:Plabr_1881"/>
<feature type="transmembrane region" description="Helical" evidence="7">
    <location>
        <begin position="225"/>
        <end position="248"/>
    </location>
</feature>
<keyword evidence="2 7" id="KW-0813">Transport</keyword>
<accession>F0SH05</accession>
<evidence type="ECO:0000313" key="10">
    <source>
        <dbReference type="Proteomes" id="UP000006860"/>
    </source>
</evidence>
<keyword evidence="3" id="KW-1003">Cell membrane</keyword>
<evidence type="ECO:0000313" key="9">
    <source>
        <dbReference type="EMBL" id="ADY59490.1"/>
    </source>
</evidence>
<dbReference type="SUPFAM" id="SSF161098">
    <property type="entry name" value="MetI-like"/>
    <property type="match status" value="1"/>
</dbReference>
<evidence type="ECO:0000259" key="8">
    <source>
        <dbReference type="PROSITE" id="PS50928"/>
    </source>
</evidence>
<evidence type="ECO:0000256" key="7">
    <source>
        <dbReference type="RuleBase" id="RU363032"/>
    </source>
</evidence>
<dbReference type="CDD" id="cd06261">
    <property type="entry name" value="TM_PBP2"/>
    <property type="match status" value="1"/>
</dbReference>
<feature type="transmembrane region" description="Helical" evidence="7">
    <location>
        <begin position="98"/>
        <end position="120"/>
    </location>
</feature>
<evidence type="ECO:0000256" key="1">
    <source>
        <dbReference type="ARBA" id="ARBA00004651"/>
    </source>
</evidence>
<keyword evidence="5 7" id="KW-1133">Transmembrane helix</keyword>
<dbReference type="InterPro" id="IPR000515">
    <property type="entry name" value="MetI-like"/>
</dbReference>
<keyword evidence="6 7" id="KW-0472">Membrane</keyword>
<keyword evidence="4 7" id="KW-0812">Transmembrane</keyword>
<sequence length="258" mass="28148">MQRIQSLVRQSLPPLVSLLVVLVVWDLAVRWLEIDRFLLPTPDQVAKVLLGRSQELFSATVHTLFNAGVGFLLSLACGTVIAVMFAEFRWLRISCYPYAIFLHTVPIVAISPLIITWFGYGSQSVIVITFIVSLFPVITGATNGLLSASTELKELFALYHASRWQTLLKLKFPAAVPQLVTGAQTASGMAVVGAIVGEFFAGYDSGAYGLGYYIFAAQGQFRTDVLLAAVLLSTLLGIALFAVVTFTANTLLRRWTIV</sequence>
<evidence type="ECO:0000256" key="2">
    <source>
        <dbReference type="ARBA" id="ARBA00022448"/>
    </source>
</evidence>
<keyword evidence="10" id="KW-1185">Reference proteome</keyword>
<evidence type="ECO:0000256" key="4">
    <source>
        <dbReference type="ARBA" id="ARBA00022692"/>
    </source>
</evidence>
<dbReference type="PANTHER" id="PTHR30151:SF41">
    <property type="entry name" value="ABC TRANSPORTER PERMEASE PROTEIN"/>
    <property type="match status" value="1"/>
</dbReference>
<dbReference type="PANTHER" id="PTHR30151">
    <property type="entry name" value="ALKANE SULFONATE ABC TRANSPORTER-RELATED, MEMBRANE SUBUNIT"/>
    <property type="match status" value="1"/>
</dbReference>
<dbReference type="OrthoDB" id="9804353at2"/>
<feature type="transmembrane region" description="Helical" evidence="7">
    <location>
        <begin position="126"/>
        <end position="146"/>
    </location>
</feature>
<protein>
    <submittedName>
        <fullName evidence="9">Binding-protein-dependent transport systems inner membrane component</fullName>
    </submittedName>
</protein>